<organism evidence="1 2">
    <name type="scientific">Phialocephala subalpina</name>
    <dbReference type="NCBI Taxonomy" id="576137"/>
    <lineage>
        <taxon>Eukaryota</taxon>
        <taxon>Fungi</taxon>
        <taxon>Dikarya</taxon>
        <taxon>Ascomycota</taxon>
        <taxon>Pezizomycotina</taxon>
        <taxon>Leotiomycetes</taxon>
        <taxon>Helotiales</taxon>
        <taxon>Mollisiaceae</taxon>
        <taxon>Phialocephala</taxon>
        <taxon>Phialocephala fortinii species complex</taxon>
    </lineage>
</organism>
<dbReference type="OrthoDB" id="10593161at2759"/>
<sequence length="190" mass="21157">MHTAALLQSRPKSNSWPSMRCKFKLTPDMKPPEGSACLRMPPQPHCDINMPPSRRDEVPYAPVCCHMQVQKCGGRTRLLPGTQRSDRSFPVFENEVRHSETSKRGRKILRLAPAANHGIASTLRSLVRWQGTCGQGRSLVAVGISSRSPQIDGAVMQTSDALLVLLVSPPRHHTLWPVLLRSRPRLMVLS</sequence>
<accession>A0A1L7XEM7</accession>
<dbReference type="EMBL" id="FJOG01000023">
    <property type="protein sequence ID" value="CZR63481.1"/>
    <property type="molecule type" value="Genomic_DNA"/>
</dbReference>
<dbReference type="AlphaFoldDB" id="A0A1L7XEM7"/>
<reference evidence="1 2" key="1">
    <citation type="submission" date="2016-03" db="EMBL/GenBank/DDBJ databases">
        <authorList>
            <person name="Ploux O."/>
        </authorList>
    </citation>
    <scope>NUCLEOTIDE SEQUENCE [LARGE SCALE GENOMIC DNA]</scope>
    <source>
        <strain evidence="1 2">UAMH 11012</strain>
    </source>
</reference>
<name>A0A1L7XEM7_9HELO</name>
<gene>
    <name evidence="1" type="ORF">PAC_13378</name>
</gene>
<proteinExistence type="predicted"/>
<evidence type="ECO:0000313" key="1">
    <source>
        <dbReference type="EMBL" id="CZR63481.1"/>
    </source>
</evidence>
<protein>
    <submittedName>
        <fullName evidence="1">Uncharacterized protein</fullName>
    </submittedName>
</protein>
<evidence type="ECO:0000313" key="2">
    <source>
        <dbReference type="Proteomes" id="UP000184330"/>
    </source>
</evidence>
<dbReference type="Proteomes" id="UP000184330">
    <property type="component" value="Unassembled WGS sequence"/>
</dbReference>
<keyword evidence="2" id="KW-1185">Reference proteome</keyword>